<evidence type="ECO:0000313" key="3">
    <source>
        <dbReference type="Proteomes" id="UP000248555"/>
    </source>
</evidence>
<comment type="caution">
    <text evidence="2">The sequence shown here is derived from an EMBL/GenBank/DDBJ whole genome shotgun (WGS) entry which is preliminary data.</text>
</comment>
<keyword evidence="3" id="KW-1185">Reference proteome</keyword>
<evidence type="ECO:0000256" key="1">
    <source>
        <dbReference type="SAM" id="Phobius"/>
    </source>
</evidence>
<name>A0A327YCI6_9BACL</name>
<proteinExistence type="predicted"/>
<protein>
    <submittedName>
        <fullName evidence="2">Uncharacterized protein</fullName>
    </submittedName>
</protein>
<sequence>MALLPKIDPKKANYEKFKGSYNLLINAFIAFHIITLAYNLGFPVDVDRFVPIGIGVLLIVLGNYMPKFKHNYFVGIRTL</sequence>
<reference evidence="2 3" key="1">
    <citation type="submission" date="2018-06" db="EMBL/GenBank/DDBJ databases">
        <title>Genomic Encyclopedia of Type Strains, Phase III (KMG-III): the genomes of soil and plant-associated and newly described type strains.</title>
        <authorList>
            <person name="Whitman W."/>
        </authorList>
    </citation>
    <scope>NUCLEOTIDE SEQUENCE [LARGE SCALE GENOMIC DNA]</scope>
    <source>
        <strain evidence="2 3">CGMCC 1.8979</strain>
    </source>
</reference>
<feature type="transmembrane region" description="Helical" evidence="1">
    <location>
        <begin position="48"/>
        <end position="65"/>
    </location>
</feature>
<keyword evidence="1" id="KW-0812">Transmembrane</keyword>
<dbReference type="AlphaFoldDB" id="A0A327YCI6"/>
<gene>
    <name evidence="2" type="ORF">B0I26_1118</name>
</gene>
<accession>A0A327YCI6</accession>
<keyword evidence="1" id="KW-1133">Transmembrane helix</keyword>
<organism evidence="2 3">
    <name type="scientific">Paranoxybacillus vitaminiphilus</name>
    <dbReference type="NCBI Taxonomy" id="581036"/>
    <lineage>
        <taxon>Bacteria</taxon>
        <taxon>Bacillati</taxon>
        <taxon>Bacillota</taxon>
        <taxon>Bacilli</taxon>
        <taxon>Bacillales</taxon>
        <taxon>Anoxybacillaceae</taxon>
        <taxon>Paranoxybacillus</taxon>
    </lineage>
</organism>
<feature type="transmembrane region" description="Helical" evidence="1">
    <location>
        <begin position="21"/>
        <end position="42"/>
    </location>
</feature>
<dbReference type="Proteomes" id="UP000248555">
    <property type="component" value="Unassembled WGS sequence"/>
</dbReference>
<keyword evidence="1" id="KW-0472">Membrane</keyword>
<evidence type="ECO:0000313" key="2">
    <source>
        <dbReference type="EMBL" id="RAK18191.1"/>
    </source>
</evidence>
<dbReference type="EMBL" id="QLMH01000011">
    <property type="protein sequence ID" value="RAK18191.1"/>
    <property type="molecule type" value="Genomic_DNA"/>
</dbReference>